<reference evidence="1 2" key="1">
    <citation type="submission" date="2019-03" db="EMBL/GenBank/DDBJ databases">
        <title>Genomics of glacier-inhabiting Cryobacterium strains.</title>
        <authorList>
            <person name="Liu Q."/>
            <person name="Xin Y.-H."/>
        </authorList>
    </citation>
    <scope>NUCLEOTIDE SEQUENCE [LARGE SCALE GENOMIC DNA]</scope>
    <source>
        <strain evidence="1 2">TMT1-51</strain>
    </source>
</reference>
<accession>A0A4Y8K033</accession>
<gene>
    <name evidence="1" type="ORF">E3T49_06825</name>
</gene>
<comment type="caution">
    <text evidence="1">The sequence shown here is derived from an EMBL/GenBank/DDBJ whole genome shotgun (WGS) entry which is preliminary data.</text>
</comment>
<dbReference type="Proteomes" id="UP000297472">
    <property type="component" value="Unassembled WGS sequence"/>
</dbReference>
<protein>
    <recommendedName>
        <fullName evidence="3">Cyclase</fullName>
    </recommendedName>
</protein>
<evidence type="ECO:0008006" key="3">
    <source>
        <dbReference type="Google" id="ProtNLM"/>
    </source>
</evidence>
<dbReference type="RefSeq" id="WP_134424210.1">
    <property type="nucleotide sequence ID" value="NZ_SOHA01000017.1"/>
</dbReference>
<proteinExistence type="predicted"/>
<dbReference type="AlphaFoldDB" id="A0A4Y8K033"/>
<sequence length="95" mass="10888">MTHLRIQHPVPDYDRWKRAFDLDPADRRGSGVLRYTILRSATQPTIVMVDLELGSVREAEKLLLKLRRLWSSTGPTVMTDPEAWIVDVTETVELG</sequence>
<name>A0A4Y8K033_9MICO</name>
<dbReference type="EMBL" id="SOHA01000017">
    <property type="protein sequence ID" value="TFD31221.1"/>
    <property type="molecule type" value="Genomic_DNA"/>
</dbReference>
<dbReference type="OrthoDB" id="4578588at2"/>
<evidence type="ECO:0000313" key="2">
    <source>
        <dbReference type="Proteomes" id="UP000297472"/>
    </source>
</evidence>
<evidence type="ECO:0000313" key="1">
    <source>
        <dbReference type="EMBL" id="TFD31221.1"/>
    </source>
</evidence>
<organism evidence="1 2">
    <name type="scientific">Cryobacterium cryoconiti</name>
    <dbReference type="NCBI Taxonomy" id="1259239"/>
    <lineage>
        <taxon>Bacteria</taxon>
        <taxon>Bacillati</taxon>
        <taxon>Actinomycetota</taxon>
        <taxon>Actinomycetes</taxon>
        <taxon>Micrococcales</taxon>
        <taxon>Microbacteriaceae</taxon>
        <taxon>Cryobacterium</taxon>
    </lineage>
</organism>
<keyword evidence="2" id="KW-1185">Reference proteome</keyword>